<dbReference type="EMBL" id="BNDY01000003">
    <property type="protein sequence ID" value="GHI38029.1"/>
    <property type="molecule type" value="Genomic_DNA"/>
</dbReference>
<sequence>MDDDTLYRPWGTVTPAFWGSAAVAELTTGTGPAPLADTVQARLAAIAGTYTSGEPDRAAALAQELDGEVTSEFGAAHLRTAEVREVRGYLAHLTGDHHSAVSWYLHVVQLRAGLQGPQHPDTVGASRRAYSLWRNVPEADAVPLGIELLSTVTAVHGPDSAVAQHTRERLATLSQQATD</sequence>
<proteinExistence type="predicted"/>
<reference evidence="1" key="1">
    <citation type="submission" date="2024-05" db="EMBL/GenBank/DDBJ databases">
        <title>Whole genome shotgun sequence of Streptomyces violascens NBRC 12920.</title>
        <authorList>
            <person name="Komaki H."/>
            <person name="Tamura T."/>
        </authorList>
    </citation>
    <scope>NUCLEOTIDE SEQUENCE</scope>
    <source>
        <strain evidence="1">NBRC 12920</strain>
    </source>
</reference>
<protein>
    <recommendedName>
        <fullName evidence="3">Tetratricopeptide repeat protein</fullName>
    </recommendedName>
</protein>
<organism evidence="1 2">
    <name type="scientific">Streptomyces violascens</name>
    <dbReference type="NCBI Taxonomy" id="67381"/>
    <lineage>
        <taxon>Bacteria</taxon>
        <taxon>Bacillati</taxon>
        <taxon>Actinomycetota</taxon>
        <taxon>Actinomycetes</taxon>
        <taxon>Kitasatosporales</taxon>
        <taxon>Streptomycetaceae</taxon>
        <taxon>Streptomyces</taxon>
    </lineage>
</organism>
<evidence type="ECO:0008006" key="3">
    <source>
        <dbReference type="Google" id="ProtNLM"/>
    </source>
</evidence>
<dbReference type="InterPro" id="IPR011990">
    <property type="entry name" value="TPR-like_helical_dom_sf"/>
</dbReference>
<dbReference type="Gene3D" id="1.25.40.10">
    <property type="entry name" value="Tetratricopeptide repeat domain"/>
    <property type="match status" value="1"/>
</dbReference>
<evidence type="ECO:0000313" key="1">
    <source>
        <dbReference type="EMBL" id="GHI38029.1"/>
    </source>
</evidence>
<gene>
    <name evidence="1" type="ORF">Sviol_24370</name>
</gene>
<dbReference type="RefSeq" id="WP_189970397.1">
    <property type="nucleotide sequence ID" value="NZ_BMUA01000035.1"/>
</dbReference>
<comment type="caution">
    <text evidence="1">The sequence shown here is derived from an EMBL/GenBank/DDBJ whole genome shotgun (WGS) entry which is preliminary data.</text>
</comment>
<accession>A0ABQ3QL74</accession>
<dbReference type="Proteomes" id="UP001050808">
    <property type="component" value="Unassembled WGS sequence"/>
</dbReference>
<evidence type="ECO:0000313" key="2">
    <source>
        <dbReference type="Proteomes" id="UP001050808"/>
    </source>
</evidence>
<name>A0ABQ3QL74_9ACTN</name>
<keyword evidence="2" id="KW-1185">Reference proteome</keyword>